<name>A0A644WKX1_9ZZZZ</name>
<dbReference type="AlphaFoldDB" id="A0A644WKX1"/>
<dbReference type="PROSITE" id="PS50949">
    <property type="entry name" value="HTH_GNTR"/>
    <property type="match status" value="1"/>
</dbReference>
<dbReference type="Pfam" id="PF07702">
    <property type="entry name" value="UTRA"/>
    <property type="match status" value="1"/>
</dbReference>
<dbReference type="Gene3D" id="1.10.10.10">
    <property type="entry name" value="Winged helix-like DNA-binding domain superfamily/Winged helix DNA-binding domain"/>
    <property type="match status" value="1"/>
</dbReference>
<proteinExistence type="predicted"/>
<dbReference type="PANTHER" id="PTHR44846:SF1">
    <property type="entry name" value="MANNOSYL-D-GLYCERATE TRANSPORT_METABOLISM SYSTEM REPRESSOR MNGR-RELATED"/>
    <property type="match status" value="1"/>
</dbReference>
<evidence type="ECO:0000259" key="4">
    <source>
        <dbReference type="PROSITE" id="PS50949"/>
    </source>
</evidence>
<dbReference type="SUPFAM" id="SSF64288">
    <property type="entry name" value="Chorismate lyase-like"/>
    <property type="match status" value="1"/>
</dbReference>
<keyword evidence="1" id="KW-0805">Transcription regulation</keyword>
<evidence type="ECO:0000256" key="1">
    <source>
        <dbReference type="ARBA" id="ARBA00023015"/>
    </source>
</evidence>
<keyword evidence="2" id="KW-0238">DNA-binding</keyword>
<dbReference type="PRINTS" id="PR00035">
    <property type="entry name" value="HTHGNTR"/>
</dbReference>
<feature type="domain" description="HTH gntR-type" evidence="4">
    <location>
        <begin position="14"/>
        <end position="82"/>
    </location>
</feature>
<dbReference type="InterPro" id="IPR028978">
    <property type="entry name" value="Chorismate_lyase_/UTRA_dom_sf"/>
</dbReference>
<dbReference type="InterPro" id="IPR011663">
    <property type="entry name" value="UTRA"/>
</dbReference>
<dbReference type="PANTHER" id="PTHR44846">
    <property type="entry name" value="MANNOSYL-D-GLYCERATE TRANSPORT/METABOLISM SYSTEM REPRESSOR MNGR-RELATED"/>
    <property type="match status" value="1"/>
</dbReference>
<gene>
    <name evidence="5" type="primary">yvoA_9</name>
    <name evidence="5" type="ORF">SDC9_49322</name>
</gene>
<dbReference type="SMART" id="SM00345">
    <property type="entry name" value="HTH_GNTR"/>
    <property type="match status" value="1"/>
</dbReference>
<dbReference type="GO" id="GO:0003677">
    <property type="term" value="F:DNA binding"/>
    <property type="evidence" value="ECO:0007669"/>
    <property type="project" value="UniProtKB-KW"/>
</dbReference>
<accession>A0A644WKX1</accession>
<dbReference type="EMBL" id="VSSQ01000921">
    <property type="protein sequence ID" value="MPM03063.1"/>
    <property type="molecule type" value="Genomic_DNA"/>
</dbReference>
<evidence type="ECO:0000313" key="5">
    <source>
        <dbReference type="EMBL" id="MPM03063.1"/>
    </source>
</evidence>
<dbReference type="Gene3D" id="3.40.1410.10">
    <property type="entry name" value="Chorismate lyase-like"/>
    <property type="match status" value="1"/>
</dbReference>
<evidence type="ECO:0000256" key="3">
    <source>
        <dbReference type="ARBA" id="ARBA00023163"/>
    </source>
</evidence>
<protein>
    <submittedName>
        <fullName evidence="5">HTH-type transcriptional repressor YvoA</fullName>
    </submittedName>
</protein>
<keyword evidence="3" id="KW-0804">Transcription</keyword>
<dbReference type="Pfam" id="PF00392">
    <property type="entry name" value="GntR"/>
    <property type="match status" value="1"/>
</dbReference>
<dbReference type="InterPro" id="IPR036388">
    <property type="entry name" value="WH-like_DNA-bd_sf"/>
</dbReference>
<organism evidence="5">
    <name type="scientific">bioreactor metagenome</name>
    <dbReference type="NCBI Taxonomy" id="1076179"/>
    <lineage>
        <taxon>unclassified sequences</taxon>
        <taxon>metagenomes</taxon>
        <taxon>ecological metagenomes</taxon>
    </lineage>
</organism>
<comment type="caution">
    <text evidence="5">The sequence shown here is derived from an EMBL/GenBank/DDBJ whole genome shotgun (WGS) entry which is preliminary data.</text>
</comment>
<dbReference type="CDD" id="cd07377">
    <property type="entry name" value="WHTH_GntR"/>
    <property type="match status" value="1"/>
</dbReference>
<dbReference type="SUPFAM" id="SSF46785">
    <property type="entry name" value="Winged helix' DNA-binding domain"/>
    <property type="match status" value="1"/>
</dbReference>
<dbReference type="GO" id="GO:0045892">
    <property type="term" value="P:negative regulation of DNA-templated transcription"/>
    <property type="evidence" value="ECO:0007669"/>
    <property type="project" value="TreeGrafter"/>
</dbReference>
<dbReference type="InterPro" id="IPR000524">
    <property type="entry name" value="Tscrpt_reg_HTH_GntR"/>
</dbReference>
<dbReference type="SMART" id="SM00866">
    <property type="entry name" value="UTRA"/>
    <property type="match status" value="1"/>
</dbReference>
<evidence type="ECO:0000256" key="2">
    <source>
        <dbReference type="ARBA" id="ARBA00023125"/>
    </source>
</evidence>
<dbReference type="GO" id="GO:0003700">
    <property type="term" value="F:DNA-binding transcription factor activity"/>
    <property type="evidence" value="ECO:0007669"/>
    <property type="project" value="InterPro"/>
</dbReference>
<dbReference type="InterPro" id="IPR050679">
    <property type="entry name" value="Bact_HTH_transcr_reg"/>
</dbReference>
<sequence length="244" mass="27489">MFEAYHLDKSKGAAPLYHQLKQILKKEIEEGNFIKGSLFPCEKDLMNTFGVSRTTVRQALGDLSNLGYLRGERGIGTIVTFSKINERMQSVISFSEEMQRHGVIMSTSHCSIGSEAASKYIAQHLDVKEGERVFHLIRVRCADSVPLVYSDTYLPGGLDLPLNEATYNASLYDFLRKERDIVVASAQDTLEAMLADGQMAAFLKIPLYTAVFKRTRKGFDQDGRQVEFSVSCYPGEKYKYTIEL</sequence>
<dbReference type="InterPro" id="IPR036390">
    <property type="entry name" value="WH_DNA-bd_sf"/>
</dbReference>
<reference evidence="5" key="1">
    <citation type="submission" date="2019-08" db="EMBL/GenBank/DDBJ databases">
        <authorList>
            <person name="Kucharzyk K."/>
            <person name="Murdoch R.W."/>
            <person name="Higgins S."/>
            <person name="Loffler F."/>
        </authorList>
    </citation>
    <scope>NUCLEOTIDE SEQUENCE</scope>
</reference>